<feature type="compositionally biased region" description="Acidic residues" evidence="1">
    <location>
        <begin position="741"/>
        <end position="753"/>
    </location>
</feature>
<feature type="region of interest" description="Disordered" evidence="1">
    <location>
        <begin position="17"/>
        <end position="585"/>
    </location>
</feature>
<feature type="compositionally biased region" description="Polar residues" evidence="1">
    <location>
        <begin position="337"/>
        <end position="366"/>
    </location>
</feature>
<proteinExistence type="predicted"/>
<reference evidence="2 3" key="1">
    <citation type="journal article" date="2016" name="Genome Biol. Evol.">
        <title>Gene Family Evolution Reflects Adaptation to Soil Environmental Stressors in the Genome of the Collembolan Orchesella cincta.</title>
        <authorList>
            <person name="Faddeeva-Vakhrusheva A."/>
            <person name="Derks M.F."/>
            <person name="Anvar S.Y."/>
            <person name="Agamennone V."/>
            <person name="Suring W."/>
            <person name="Smit S."/>
            <person name="van Straalen N.M."/>
            <person name="Roelofs D."/>
        </authorList>
    </citation>
    <scope>NUCLEOTIDE SEQUENCE [LARGE SCALE GENOMIC DNA]</scope>
    <source>
        <tissue evidence="2">Mixed pool</tissue>
    </source>
</reference>
<dbReference type="OMA" id="EGRMTML"/>
<dbReference type="AlphaFoldDB" id="A0A1D2NJF8"/>
<feature type="compositionally biased region" description="Acidic residues" evidence="1">
    <location>
        <begin position="264"/>
        <end position="273"/>
    </location>
</feature>
<organism evidence="2 3">
    <name type="scientific">Orchesella cincta</name>
    <name type="common">Springtail</name>
    <name type="synonym">Podura cincta</name>
    <dbReference type="NCBI Taxonomy" id="48709"/>
    <lineage>
        <taxon>Eukaryota</taxon>
        <taxon>Metazoa</taxon>
        <taxon>Ecdysozoa</taxon>
        <taxon>Arthropoda</taxon>
        <taxon>Hexapoda</taxon>
        <taxon>Collembola</taxon>
        <taxon>Entomobryomorpha</taxon>
        <taxon>Entomobryoidea</taxon>
        <taxon>Orchesellidae</taxon>
        <taxon>Orchesellinae</taxon>
        <taxon>Orchesella</taxon>
    </lineage>
</organism>
<feature type="compositionally biased region" description="Polar residues" evidence="1">
    <location>
        <begin position="183"/>
        <end position="199"/>
    </location>
</feature>
<feature type="compositionally biased region" description="Basic and acidic residues" evidence="1">
    <location>
        <begin position="682"/>
        <end position="693"/>
    </location>
</feature>
<evidence type="ECO:0000313" key="2">
    <source>
        <dbReference type="EMBL" id="ODN05106.1"/>
    </source>
</evidence>
<gene>
    <name evidence="2" type="ORF">Ocin01_01631</name>
</gene>
<feature type="compositionally biased region" description="Polar residues" evidence="1">
    <location>
        <begin position="373"/>
        <end position="383"/>
    </location>
</feature>
<feature type="compositionally biased region" description="Low complexity" evidence="1">
    <location>
        <begin position="96"/>
        <end position="113"/>
    </location>
</feature>
<feature type="compositionally biased region" description="Polar residues" evidence="1">
    <location>
        <begin position="908"/>
        <end position="940"/>
    </location>
</feature>
<name>A0A1D2NJF8_ORCCI</name>
<dbReference type="OrthoDB" id="440385at2759"/>
<feature type="compositionally biased region" description="Polar residues" evidence="1">
    <location>
        <begin position="538"/>
        <end position="549"/>
    </location>
</feature>
<feature type="compositionally biased region" description="Low complexity" evidence="1">
    <location>
        <begin position="284"/>
        <end position="320"/>
    </location>
</feature>
<feature type="compositionally biased region" description="Low complexity" evidence="1">
    <location>
        <begin position="521"/>
        <end position="537"/>
    </location>
</feature>
<evidence type="ECO:0000256" key="1">
    <source>
        <dbReference type="SAM" id="MobiDB-lite"/>
    </source>
</evidence>
<dbReference type="Proteomes" id="UP000094527">
    <property type="component" value="Unassembled WGS sequence"/>
</dbReference>
<feature type="compositionally biased region" description="Basic and acidic residues" evidence="1">
    <location>
        <begin position="80"/>
        <end position="95"/>
    </location>
</feature>
<protein>
    <submittedName>
        <fullName evidence="2">Uncharacterized protein</fullName>
    </submittedName>
</protein>
<feature type="compositionally biased region" description="Basic and acidic residues" evidence="1">
    <location>
        <begin position="708"/>
        <end position="722"/>
    </location>
</feature>
<feature type="compositionally biased region" description="Pro residues" evidence="1">
    <location>
        <begin position="471"/>
        <end position="484"/>
    </location>
</feature>
<comment type="caution">
    <text evidence="2">The sequence shown here is derived from an EMBL/GenBank/DDBJ whole genome shotgun (WGS) entry which is preliminary data.</text>
</comment>
<keyword evidence="3" id="KW-1185">Reference proteome</keyword>
<accession>A0A1D2NJF8</accession>
<feature type="compositionally biased region" description="Low complexity" evidence="1">
    <location>
        <begin position="205"/>
        <end position="217"/>
    </location>
</feature>
<feature type="compositionally biased region" description="Acidic residues" evidence="1">
    <location>
        <begin position="799"/>
        <end position="810"/>
    </location>
</feature>
<feature type="compositionally biased region" description="Polar residues" evidence="1">
    <location>
        <begin position="42"/>
        <end position="62"/>
    </location>
</feature>
<feature type="compositionally biased region" description="Basic and acidic residues" evidence="1">
    <location>
        <begin position="985"/>
        <end position="994"/>
    </location>
</feature>
<feature type="compositionally biased region" description="Basic and acidic residues" evidence="1">
    <location>
        <begin position="822"/>
        <end position="843"/>
    </location>
</feature>
<feature type="compositionally biased region" description="Pro residues" evidence="1">
    <location>
        <begin position="445"/>
        <end position="457"/>
    </location>
</feature>
<feature type="compositionally biased region" description="Polar residues" evidence="1">
    <location>
        <begin position="17"/>
        <end position="28"/>
    </location>
</feature>
<dbReference type="EMBL" id="LJIJ01000030">
    <property type="protein sequence ID" value="ODN05106.1"/>
    <property type="molecule type" value="Genomic_DNA"/>
</dbReference>
<feature type="compositionally biased region" description="Polar residues" evidence="1">
    <location>
        <begin position="226"/>
        <end position="236"/>
    </location>
</feature>
<feature type="compositionally biased region" description="Low complexity" evidence="1">
    <location>
        <begin position="861"/>
        <end position="872"/>
    </location>
</feature>
<feature type="compositionally biased region" description="Low complexity" evidence="1">
    <location>
        <begin position="458"/>
        <end position="470"/>
    </location>
</feature>
<evidence type="ECO:0000313" key="3">
    <source>
        <dbReference type="Proteomes" id="UP000094527"/>
    </source>
</evidence>
<feature type="compositionally biased region" description="Basic residues" evidence="1">
    <location>
        <begin position="569"/>
        <end position="584"/>
    </location>
</feature>
<feature type="region of interest" description="Disordered" evidence="1">
    <location>
        <begin position="622"/>
        <end position="1001"/>
    </location>
</feature>
<feature type="compositionally biased region" description="Low complexity" evidence="1">
    <location>
        <begin position="485"/>
        <end position="497"/>
    </location>
</feature>
<feature type="compositionally biased region" description="Basic residues" evidence="1">
    <location>
        <begin position="773"/>
        <end position="785"/>
    </location>
</feature>
<dbReference type="STRING" id="48709.A0A1D2NJF8"/>
<sequence>MYGLEGRMTMLSTADDSHFTSYSTNNVQPIHPPASPVLVASEVTNTATSGNGAESVSENCSKSLPGLLNSDPTETSPVYDARRRSANADKLEYRRSSGSKLSSSQDSADLAGSLRRASAQHRQLPDLPQIPGAQNIPRRSSSVLSHDGTSELYATVGETPIPDGSERPSKRSSHYAQIRENGSGKNAASVSSPAGSQAFVNGAPGSSSVAGSRANGNNGRGGIEATPSSDSETYASSHHPYAKLKKNAEHPYARVRSTATGENGNDEETDTDNYDLPQFLSRQVGPSSAAVPSSSSAARSSGANLNNAGGVASSVVGSSADAEGPVPPRRIGRQWRRSSQPQVLNNDNASHFSGDSQDSRGYTSISVREPLSNIRSQVASTRSYDSHYATVSDDSEEMYAAIDDPIDGNYMRIPGEDGNQPRRPNWLGGPCVASPIPERREANSPLPPVPNVPPPDLSPDGAAAPLLPSSSVPPPPSSSVPLPPSSSSVLPPASPVSQPNVSSTTLPVYAQVTKKSKKGKTPVTPTASNASTSSQQTREVTGNSQSIELPNNGPLFSATAIAKETTSTSHHHSHHHPSHHRSKRAASLMDNTNPMDADAVDSRRWSKADISYSEFEVVRESMFPGDERPSPSASSSRDITPVEPPAARKVPRNLVDEDNYNIIPDKSTAVRTSSSGKGPPRGRLDSGNYHEIDPPLNNTYQEIGGGKEPSDHYQEIGDRSNLVDDDGAELYQEIDRKGRDFDDEDEEEDDGDQFYERVKPSSQKGKKSGGSLGKKHGYEKIKRKGIPGNLSSVIPAIGSDEEEDDEDDDKPDQLYESVKYPPYERLKESKDDLADSHDEEGKNASDFYEDIGYSRVKPKPKTTSGSSKSPCTNNEEKPEVDEGDSIRSEVDVSQLYARVDKSKKRKGATNTVMPNADNNRQTGTTPSDISGNNNEPSSSVFKVEGDDHIGQLYSKVNKLAKSNKNSELRGNPSGGGGSSSGRGVAENETHRLDNDNSIEYI</sequence>